<dbReference type="InterPro" id="IPR041577">
    <property type="entry name" value="RT_RNaseH_2"/>
</dbReference>
<proteinExistence type="predicted"/>
<dbReference type="InterPro" id="IPR000477">
    <property type="entry name" value="RT_dom"/>
</dbReference>
<feature type="domain" description="Reverse transcriptase" evidence="1">
    <location>
        <begin position="105"/>
        <end position="161"/>
    </location>
</feature>
<dbReference type="InterPro" id="IPR053134">
    <property type="entry name" value="RNA-dir_DNA_polymerase"/>
</dbReference>
<dbReference type="EMBL" id="BQNB010016464">
    <property type="protein sequence ID" value="GJT52109.1"/>
    <property type="molecule type" value="Genomic_DNA"/>
</dbReference>
<feature type="domain" description="Reverse transcriptase" evidence="1">
    <location>
        <begin position="31"/>
        <end position="102"/>
    </location>
</feature>
<keyword evidence="3" id="KW-0808">Transferase</keyword>
<dbReference type="CDD" id="cd01647">
    <property type="entry name" value="RT_LTR"/>
    <property type="match status" value="1"/>
</dbReference>
<evidence type="ECO:0000313" key="3">
    <source>
        <dbReference type="EMBL" id="GJT52109.1"/>
    </source>
</evidence>
<name>A0ABQ5EMQ2_9ASTR</name>
<sequence length="353" mass="40837">MQELSNQLKELQEKGFIRPSSSPWGAPILFVKKKDGSFRMCIDYRELNKLTIKNRYPLPRIDDLFDQLQGSQYFSKIDLRSGYHQLRVCEEDIPKTAFRTRPYLDKFVIVFIDDILIYSKSKEEHEFHLKLMLELLEKEKLFGKFLKCEFWLQEVHFLSHVVNSEGVHVDPSKIEAIKNWKPPKTPTEIRSFLGLVGYYRRIIANFSKIAKPLTLLTQKNQKFEWGDEQENAFQSLKDMLCVAPILALSEGTDDFVVYCDASNQGKANVVADALSRKEWMKPRRARAMSMTIYSSIKARILEAQSEASKVINTPAESQSRTSETLGIALMARDILEEIGEDHYGLRNLITENQ</sequence>
<organism evidence="3 4">
    <name type="scientific">Tanacetum coccineum</name>
    <dbReference type="NCBI Taxonomy" id="301880"/>
    <lineage>
        <taxon>Eukaryota</taxon>
        <taxon>Viridiplantae</taxon>
        <taxon>Streptophyta</taxon>
        <taxon>Embryophyta</taxon>
        <taxon>Tracheophyta</taxon>
        <taxon>Spermatophyta</taxon>
        <taxon>Magnoliopsida</taxon>
        <taxon>eudicotyledons</taxon>
        <taxon>Gunneridae</taxon>
        <taxon>Pentapetalae</taxon>
        <taxon>asterids</taxon>
        <taxon>campanulids</taxon>
        <taxon>Asterales</taxon>
        <taxon>Asteraceae</taxon>
        <taxon>Asteroideae</taxon>
        <taxon>Anthemideae</taxon>
        <taxon>Anthemidinae</taxon>
        <taxon>Tanacetum</taxon>
    </lineage>
</organism>
<dbReference type="Pfam" id="PF00078">
    <property type="entry name" value="RVT_1"/>
    <property type="match status" value="2"/>
</dbReference>
<dbReference type="Gene3D" id="3.30.70.270">
    <property type="match status" value="3"/>
</dbReference>
<protein>
    <submittedName>
        <fullName evidence="3">Reverse transcriptase domain-containing protein</fullName>
    </submittedName>
</protein>
<dbReference type="PANTHER" id="PTHR24559:SF427">
    <property type="entry name" value="RNA-DIRECTED DNA POLYMERASE"/>
    <property type="match status" value="1"/>
</dbReference>
<evidence type="ECO:0000259" key="2">
    <source>
        <dbReference type="Pfam" id="PF17919"/>
    </source>
</evidence>
<feature type="domain" description="Reverse transcriptase/retrotransposon-derived protein RNase H-like" evidence="2">
    <location>
        <begin position="225"/>
        <end position="272"/>
    </location>
</feature>
<keyword evidence="3" id="KW-0695">RNA-directed DNA polymerase</keyword>
<dbReference type="InterPro" id="IPR043128">
    <property type="entry name" value="Rev_trsase/Diguanyl_cyclase"/>
</dbReference>
<dbReference type="GO" id="GO:0003964">
    <property type="term" value="F:RNA-directed DNA polymerase activity"/>
    <property type="evidence" value="ECO:0007669"/>
    <property type="project" value="UniProtKB-KW"/>
</dbReference>
<dbReference type="Proteomes" id="UP001151760">
    <property type="component" value="Unassembled WGS sequence"/>
</dbReference>
<dbReference type="Gene3D" id="3.10.10.10">
    <property type="entry name" value="HIV Type 1 Reverse Transcriptase, subunit A, domain 1"/>
    <property type="match status" value="1"/>
</dbReference>
<gene>
    <name evidence="3" type="ORF">Tco_0978266</name>
</gene>
<evidence type="ECO:0000313" key="4">
    <source>
        <dbReference type="Proteomes" id="UP001151760"/>
    </source>
</evidence>
<keyword evidence="4" id="KW-1185">Reference proteome</keyword>
<evidence type="ECO:0000259" key="1">
    <source>
        <dbReference type="Pfam" id="PF00078"/>
    </source>
</evidence>
<reference evidence="3" key="2">
    <citation type="submission" date="2022-01" db="EMBL/GenBank/DDBJ databases">
        <authorList>
            <person name="Yamashiro T."/>
            <person name="Shiraishi A."/>
            <person name="Satake H."/>
            <person name="Nakayama K."/>
        </authorList>
    </citation>
    <scope>NUCLEOTIDE SEQUENCE</scope>
</reference>
<keyword evidence="3" id="KW-0548">Nucleotidyltransferase</keyword>
<dbReference type="Pfam" id="PF17919">
    <property type="entry name" value="RT_RNaseH_2"/>
    <property type="match status" value="1"/>
</dbReference>
<dbReference type="InterPro" id="IPR043502">
    <property type="entry name" value="DNA/RNA_pol_sf"/>
</dbReference>
<accession>A0ABQ5EMQ2</accession>
<dbReference type="PANTHER" id="PTHR24559">
    <property type="entry name" value="TRANSPOSON TY3-I GAG-POL POLYPROTEIN"/>
    <property type="match status" value="1"/>
</dbReference>
<reference evidence="3" key="1">
    <citation type="journal article" date="2022" name="Int. J. Mol. Sci.">
        <title>Draft Genome of Tanacetum Coccineum: Genomic Comparison of Closely Related Tanacetum-Family Plants.</title>
        <authorList>
            <person name="Yamashiro T."/>
            <person name="Shiraishi A."/>
            <person name="Nakayama K."/>
            <person name="Satake H."/>
        </authorList>
    </citation>
    <scope>NUCLEOTIDE SEQUENCE</scope>
</reference>
<dbReference type="SUPFAM" id="SSF56672">
    <property type="entry name" value="DNA/RNA polymerases"/>
    <property type="match status" value="1"/>
</dbReference>
<comment type="caution">
    <text evidence="3">The sequence shown here is derived from an EMBL/GenBank/DDBJ whole genome shotgun (WGS) entry which is preliminary data.</text>
</comment>